<organism evidence="1 2">
    <name type="scientific">Acaulospora morrowiae</name>
    <dbReference type="NCBI Taxonomy" id="94023"/>
    <lineage>
        <taxon>Eukaryota</taxon>
        <taxon>Fungi</taxon>
        <taxon>Fungi incertae sedis</taxon>
        <taxon>Mucoromycota</taxon>
        <taxon>Glomeromycotina</taxon>
        <taxon>Glomeromycetes</taxon>
        <taxon>Diversisporales</taxon>
        <taxon>Acaulosporaceae</taxon>
        <taxon>Acaulospora</taxon>
    </lineage>
</organism>
<dbReference type="AlphaFoldDB" id="A0A9N9H1V5"/>
<accession>A0A9N9H1V5</accession>
<keyword evidence="2" id="KW-1185">Reference proteome</keyword>
<reference evidence="1" key="1">
    <citation type="submission" date="2021-06" db="EMBL/GenBank/DDBJ databases">
        <authorList>
            <person name="Kallberg Y."/>
            <person name="Tangrot J."/>
            <person name="Rosling A."/>
        </authorList>
    </citation>
    <scope>NUCLEOTIDE SEQUENCE</scope>
    <source>
        <strain evidence="1">CL551</strain>
    </source>
</reference>
<dbReference type="Proteomes" id="UP000789342">
    <property type="component" value="Unassembled WGS sequence"/>
</dbReference>
<proteinExistence type="predicted"/>
<protein>
    <submittedName>
        <fullName evidence="1">12911_t:CDS:1</fullName>
    </submittedName>
</protein>
<evidence type="ECO:0000313" key="1">
    <source>
        <dbReference type="EMBL" id="CAG8650564.1"/>
    </source>
</evidence>
<sequence length="74" mass="8559">GEIIVGFGKHDSSQNEYRELSQQFRPSRAQHEKTIHRKYSRSLSLIGPSRKTAKKEKGSSLEFRLSWAQPPMLM</sequence>
<dbReference type="EMBL" id="CAJVPV010010375">
    <property type="protein sequence ID" value="CAG8650564.1"/>
    <property type="molecule type" value="Genomic_DNA"/>
</dbReference>
<gene>
    <name evidence="1" type="ORF">AMORRO_LOCUS9944</name>
</gene>
<name>A0A9N9H1V5_9GLOM</name>
<feature type="non-terminal residue" evidence="1">
    <location>
        <position position="74"/>
    </location>
</feature>
<comment type="caution">
    <text evidence="1">The sequence shown here is derived from an EMBL/GenBank/DDBJ whole genome shotgun (WGS) entry which is preliminary data.</text>
</comment>
<evidence type="ECO:0000313" key="2">
    <source>
        <dbReference type="Proteomes" id="UP000789342"/>
    </source>
</evidence>